<dbReference type="GO" id="GO:0004642">
    <property type="term" value="F:phosphoribosylformylglycinamidine synthase activity"/>
    <property type="evidence" value="ECO:0007669"/>
    <property type="project" value="TreeGrafter"/>
</dbReference>
<protein>
    <recommendedName>
        <fullName evidence="1">FGAR-AT PurM N-terminal-like domain-containing protein</fullName>
    </recommendedName>
</protein>
<reference evidence="2 3" key="1">
    <citation type="submission" date="2017-09" db="EMBL/GenBank/DDBJ databases">
        <authorList>
            <consortium name="International Durum Wheat Genome Sequencing Consortium (IDWGSC)"/>
            <person name="Milanesi L."/>
        </authorList>
    </citation>
    <scope>NUCLEOTIDE SEQUENCE [LARGE SCALE GENOMIC DNA]</scope>
    <source>
        <strain evidence="3">cv. Svevo</strain>
    </source>
</reference>
<feature type="domain" description="FGAR-AT PurM N-terminal-like" evidence="1">
    <location>
        <begin position="87"/>
        <end position="175"/>
    </location>
</feature>
<dbReference type="GO" id="GO:0006164">
    <property type="term" value="P:purine nucleotide biosynthetic process"/>
    <property type="evidence" value="ECO:0007669"/>
    <property type="project" value="TreeGrafter"/>
</dbReference>
<name>A0A9R1PQJ0_TRITD</name>
<evidence type="ECO:0000313" key="3">
    <source>
        <dbReference type="Proteomes" id="UP000324705"/>
    </source>
</evidence>
<organism evidence="2 3">
    <name type="scientific">Triticum turgidum subsp. durum</name>
    <name type="common">Durum wheat</name>
    <name type="synonym">Triticum durum</name>
    <dbReference type="NCBI Taxonomy" id="4567"/>
    <lineage>
        <taxon>Eukaryota</taxon>
        <taxon>Viridiplantae</taxon>
        <taxon>Streptophyta</taxon>
        <taxon>Embryophyta</taxon>
        <taxon>Tracheophyta</taxon>
        <taxon>Spermatophyta</taxon>
        <taxon>Magnoliopsida</taxon>
        <taxon>Liliopsida</taxon>
        <taxon>Poales</taxon>
        <taxon>Poaceae</taxon>
        <taxon>BOP clade</taxon>
        <taxon>Pooideae</taxon>
        <taxon>Triticodae</taxon>
        <taxon>Triticeae</taxon>
        <taxon>Triticinae</taxon>
        <taxon>Triticum</taxon>
    </lineage>
</organism>
<dbReference type="Gramene" id="TRITD2Bv1G143010.5">
    <property type="protein sequence ID" value="TRITD2Bv1G143010.5"/>
    <property type="gene ID" value="TRITD2Bv1G143010"/>
</dbReference>
<dbReference type="Proteomes" id="UP000324705">
    <property type="component" value="Chromosome 2B"/>
</dbReference>
<evidence type="ECO:0000259" key="1">
    <source>
        <dbReference type="Pfam" id="PF22689"/>
    </source>
</evidence>
<accession>A0A9R1PQJ0</accession>
<dbReference type="Gene3D" id="3.30.1330.10">
    <property type="entry name" value="PurM-like, N-terminal domain"/>
    <property type="match status" value="1"/>
</dbReference>
<dbReference type="EMBL" id="LT934114">
    <property type="protein sequence ID" value="VAH47344.1"/>
    <property type="molecule type" value="Genomic_DNA"/>
</dbReference>
<dbReference type="AlphaFoldDB" id="A0A9R1PQJ0"/>
<dbReference type="InterPro" id="IPR036921">
    <property type="entry name" value="PurM-like_N_sf"/>
</dbReference>
<dbReference type="SUPFAM" id="SSF55326">
    <property type="entry name" value="PurM N-terminal domain-like"/>
    <property type="match status" value="1"/>
</dbReference>
<gene>
    <name evidence="2" type="ORF">TRITD_2Bv1G143010</name>
</gene>
<proteinExistence type="predicted"/>
<sequence>MAVLGEIDGSGKIVLIDSAAVEYAKLNDLPSPVPVVDLQLEKVLGDMPQKMFEFKRICRLGEPLDIAPEVTLMDILKRVLKLPSVCSKRFLTTKVDRCVTGLVAQQQTVGPLQLPLADVAVIAQTYTDLTGGACAIGEQPMKGLLNPKAMARLAVGEALTNLVWAKVTSLADVKI</sequence>
<keyword evidence="3" id="KW-1185">Reference proteome</keyword>
<dbReference type="GO" id="GO:0005737">
    <property type="term" value="C:cytoplasm"/>
    <property type="evidence" value="ECO:0007669"/>
    <property type="project" value="TreeGrafter"/>
</dbReference>
<evidence type="ECO:0000313" key="2">
    <source>
        <dbReference type="EMBL" id="VAH47344.1"/>
    </source>
</evidence>
<dbReference type="Pfam" id="PF22689">
    <property type="entry name" value="FGAR-AT_PurM_N-like"/>
    <property type="match status" value="1"/>
</dbReference>
<dbReference type="PANTHER" id="PTHR10099">
    <property type="entry name" value="PHOSPHORIBOSYLFORMYLGLYCINAMIDINE SYNTHASE"/>
    <property type="match status" value="1"/>
</dbReference>
<dbReference type="PANTHER" id="PTHR10099:SF11">
    <property type="entry name" value="PHOSPHORIBOSYLFORMYLGLYCINAMIDINE SYNTHASE"/>
    <property type="match status" value="1"/>
</dbReference>
<dbReference type="InterPro" id="IPR055181">
    <property type="entry name" value="FGAR-AT_PurM_N-like"/>
</dbReference>